<reference evidence="1 2" key="1">
    <citation type="submission" date="2019-09" db="EMBL/GenBank/DDBJ databases">
        <title>Genome sequence of Hymenobacter sp. M3.</title>
        <authorList>
            <person name="Srinivasan S."/>
        </authorList>
    </citation>
    <scope>NUCLEOTIDE SEQUENCE [LARGE SCALE GENOMIC DNA]</scope>
    <source>
        <strain evidence="1 2">M3</strain>
    </source>
</reference>
<evidence type="ECO:0000313" key="2">
    <source>
        <dbReference type="Proteomes" id="UP000326380"/>
    </source>
</evidence>
<dbReference type="RefSeq" id="WP_151077103.1">
    <property type="nucleotide sequence ID" value="NZ_CP047647.1"/>
</dbReference>
<accession>A0A7L4ZUV0</accession>
<keyword evidence="2" id="KW-1185">Reference proteome</keyword>
<protein>
    <submittedName>
        <fullName evidence="1">Uncharacterized protein</fullName>
    </submittedName>
</protein>
<gene>
    <name evidence="1" type="ORF">F0P96_02205</name>
</gene>
<comment type="caution">
    <text evidence="1">The sequence shown here is derived from an EMBL/GenBank/DDBJ whole genome shotgun (WGS) entry which is preliminary data.</text>
</comment>
<evidence type="ECO:0000313" key="1">
    <source>
        <dbReference type="EMBL" id="KAA9339455.1"/>
    </source>
</evidence>
<dbReference type="Proteomes" id="UP000326380">
    <property type="component" value="Unassembled WGS sequence"/>
</dbReference>
<proteinExistence type="predicted"/>
<name>A0A7L4ZUV0_9BACT</name>
<dbReference type="AlphaFoldDB" id="A0A7L4ZUV0"/>
<organism evidence="1 2">
    <name type="scientific">Hymenobacter busanensis</name>
    <dbReference type="NCBI Taxonomy" id="2607656"/>
    <lineage>
        <taxon>Bacteria</taxon>
        <taxon>Pseudomonadati</taxon>
        <taxon>Bacteroidota</taxon>
        <taxon>Cytophagia</taxon>
        <taxon>Cytophagales</taxon>
        <taxon>Hymenobacteraceae</taxon>
        <taxon>Hymenobacter</taxon>
    </lineage>
</organism>
<dbReference type="EMBL" id="VTWU01000001">
    <property type="protein sequence ID" value="KAA9339455.1"/>
    <property type="molecule type" value="Genomic_DNA"/>
</dbReference>
<sequence>MQHTYFKRFSFLAALLLIGSYSQAQSLVSGFMVGKGHGSVSFTGTAEKYRNVYLVPEKVKDVPIFNEIRVSSVSVYANYGISNKVEAVVSLPYIRSEGKATDKVLQDLGYTNVRQGLQDLSVLFKFKTATVEVGSSVLDLLGVVGASTPASNYQSNTGLEYIIAIGNRATKLNTLGIAHLKTPSGVFLTGQAGYSVRTGLVPNAFIADAKVGYAGLKLYAEGWASFQQSASSGTDILLTGFDGNFTATRVNYTRIGASVFKPIAQGFGVVLGGSQYISGRNLGKSTGVSLGVSYNY</sequence>